<dbReference type="InterPro" id="IPR021747">
    <property type="entry name" value="DUF3313"/>
</dbReference>
<evidence type="ECO:0000313" key="2">
    <source>
        <dbReference type="EMBL" id="MBP2296773.1"/>
    </source>
</evidence>
<sequence>MHSKDTAMGSLLRGLAILTGVLSLGTLAGCTSSQSVDKPTNLPESARLREDPNQPGAWVYRAPNVDFGKYTRFIVNPVQIYRGPDADFAGLSDAQVYELAQLMTSEARRALGGANLLASSPGPNTARIVIKVVRVEPTTPGAATVSRLLPVGAVANVVQGAEGGSGTFTGAAVLSAEFYDSKTSKLLGAAVRRYHPATFNMQATLSTMDTARAAVQQAAQDLLSSLQRAQANR</sequence>
<dbReference type="Proteomes" id="UP000781958">
    <property type="component" value="Unassembled WGS sequence"/>
</dbReference>
<comment type="caution">
    <text evidence="2">The sequence shown here is derived from an EMBL/GenBank/DDBJ whole genome shotgun (WGS) entry which is preliminary data.</text>
</comment>
<reference evidence="2 3" key="1">
    <citation type="submission" date="2021-03" db="EMBL/GenBank/DDBJ databases">
        <title>Genomic Encyclopedia of Type Strains, Phase III (KMG-III): the genomes of soil and plant-associated and newly described type strains.</title>
        <authorList>
            <person name="Whitman W."/>
        </authorList>
    </citation>
    <scope>NUCLEOTIDE SEQUENCE [LARGE SCALE GENOMIC DNA]</scope>
    <source>
        <strain evidence="2 3">IMMIB AFH-6</strain>
    </source>
</reference>
<protein>
    <recommendedName>
        <fullName evidence="4">DUF3313 domain-containing protein</fullName>
    </recommendedName>
</protein>
<proteinExistence type="predicted"/>
<dbReference type="PROSITE" id="PS51257">
    <property type="entry name" value="PROKAR_LIPOPROTEIN"/>
    <property type="match status" value="1"/>
</dbReference>
<evidence type="ECO:0000313" key="3">
    <source>
        <dbReference type="Proteomes" id="UP000781958"/>
    </source>
</evidence>
<dbReference type="Pfam" id="PF11769">
    <property type="entry name" value="DUF3313"/>
    <property type="match status" value="1"/>
</dbReference>
<organism evidence="2 3">
    <name type="scientific">Azospirillum rugosum</name>
    <dbReference type="NCBI Taxonomy" id="416170"/>
    <lineage>
        <taxon>Bacteria</taxon>
        <taxon>Pseudomonadati</taxon>
        <taxon>Pseudomonadota</taxon>
        <taxon>Alphaproteobacteria</taxon>
        <taxon>Rhodospirillales</taxon>
        <taxon>Azospirillaceae</taxon>
        <taxon>Azospirillum</taxon>
    </lineage>
</organism>
<keyword evidence="3" id="KW-1185">Reference proteome</keyword>
<evidence type="ECO:0008006" key="4">
    <source>
        <dbReference type="Google" id="ProtNLM"/>
    </source>
</evidence>
<feature type="region of interest" description="Disordered" evidence="1">
    <location>
        <begin position="31"/>
        <end position="55"/>
    </location>
</feature>
<dbReference type="RefSeq" id="WP_209772351.1">
    <property type="nucleotide sequence ID" value="NZ_JAGINP010000035.1"/>
</dbReference>
<accession>A0ABS4SW38</accession>
<evidence type="ECO:0000256" key="1">
    <source>
        <dbReference type="SAM" id="MobiDB-lite"/>
    </source>
</evidence>
<name>A0ABS4SW38_9PROT</name>
<dbReference type="EMBL" id="JAGINP010000035">
    <property type="protein sequence ID" value="MBP2296773.1"/>
    <property type="molecule type" value="Genomic_DNA"/>
</dbReference>
<gene>
    <name evidence="2" type="ORF">J2851_006591</name>
</gene>